<sequence>MCFVIIIIIMDEEFISSFALSYFDNNDDDENSNIVYQKPNKNINDNIKPFVRLTFDPNLDDKLPNVPTFLSANNISKIKSIGSSENTIFYANQLYEICLDQLKKLDQTFDIAVPTEIPESSVNIIAYKLEKAGYHVAIEKRSIKEYWNNYINMCPTYRKVDKIFMTITNPNI</sequence>
<protein>
    <submittedName>
        <fullName evidence="1">Putative ORFan</fullName>
    </submittedName>
</protein>
<reference evidence="1" key="1">
    <citation type="submission" date="2017-06" db="EMBL/GenBank/DDBJ databases">
        <authorList>
            <person name="Assis F.L."/>
            <person name="Abrahao J.S."/>
            <person name="Silva L."/>
            <person name="Khalil J.B."/>
            <person name="Rodrigues R."/>
            <person name="Silva L.S."/>
            <person name="Boratto P."/>
            <person name="Andrade M."/>
            <person name="Kroon E.G."/>
            <person name="Ribeiro B."/>
            <person name="Bergier I."/>
            <person name="Seligmann H."/>
            <person name="Ghigo E."/>
            <person name="Colson P."/>
            <person name="Levasseur A."/>
            <person name="Raoult D."/>
            <person name="Scola B.L."/>
        </authorList>
    </citation>
    <scope>NUCLEOTIDE SEQUENCE</scope>
    <source>
        <strain evidence="1">Deep ocean</strain>
    </source>
</reference>
<proteinExistence type="predicted"/>
<dbReference type="GeneID" id="80517229"/>
<evidence type="ECO:0000313" key="1">
    <source>
        <dbReference type="EMBL" id="QKU33927.1"/>
    </source>
</evidence>
<organism evidence="1">
    <name type="scientific">Tupanvirus deep ocean</name>
    <dbReference type="NCBI Taxonomy" id="2126984"/>
    <lineage>
        <taxon>Viruses</taxon>
        <taxon>Varidnaviria</taxon>
        <taxon>Bamfordvirae</taxon>
        <taxon>Nucleocytoviricota</taxon>
        <taxon>Megaviricetes</taxon>
        <taxon>Imitervirales</taxon>
        <taxon>Mimiviridae</taxon>
        <taxon>Megamimivirinae</taxon>
        <taxon>Tupanvirus</taxon>
        <taxon>Tupanvirus altamarinense</taxon>
    </lineage>
</organism>
<accession>A0A6N1NLM4</accession>
<name>A0A6N1NLM4_9VIRU</name>
<dbReference type="KEGG" id="vg:80517229"/>
<reference evidence="1" key="2">
    <citation type="journal article" date="2018" name="Nat. Commun.">
        <title>Tailed giant Tupanvirus possesses the most complete translational apparatus of the known virosphere.</title>
        <authorList>
            <person name="Abrahao J."/>
            <person name="Silva L."/>
            <person name="Silva L.S."/>
            <person name="Khalil J.Y.B."/>
            <person name="Rodrigues R."/>
            <person name="Arantes T."/>
            <person name="Assis F."/>
            <person name="Boratto P."/>
            <person name="Andrade M."/>
            <person name="Kroon E.G."/>
            <person name="Ribeiro B."/>
            <person name="Bergier I."/>
            <person name="Seligmann H."/>
            <person name="Ghigo E."/>
            <person name="Colson P."/>
            <person name="Levasseur A."/>
            <person name="Kroemer G."/>
            <person name="Raoult D."/>
            <person name="La Scola B."/>
        </authorList>
    </citation>
    <scope>NUCLEOTIDE SEQUENCE [LARGE SCALE GENOMIC DNA]</scope>
    <source>
        <strain evidence="1">Deep ocean</strain>
    </source>
</reference>
<dbReference type="EMBL" id="MF405918">
    <property type="protein sequence ID" value="QKU33927.1"/>
    <property type="molecule type" value="Genomic_DNA"/>
</dbReference>
<dbReference type="RefSeq" id="YP_010780538.1">
    <property type="nucleotide sequence ID" value="NC_075038.1"/>
</dbReference>